<sequence>MGPKKRPASSSPVQGREITREASEDSDDERESTDVPTKPDITAQNAVNSPLLRLPLEIRDKIWAFAYGNMTVHVDMPNPELATHPGHRHSLTYTIYPEVGHYQAYELLFENLLQANNHASSCAHRADFRTQLVCCHHMQSQLDAHVSSPTNTPALSLSLVCKQFWNEASYTLLTSSTFAFTAPVAFRHLALSSQTAKLHIRRVAILVYQEWPKTPQSSIVGQFENLERVNLVLYLLRYPIGVLRHTWVICSKYHSVIRAFHQNASKDGLTTVAVLPDENQNEEFSLADLRRANAAIRARLMHHHLIRRSQRENRELVVWWKAMIK</sequence>
<dbReference type="Proteomes" id="UP000800038">
    <property type="component" value="Unassembled WGS sequence"/>
</dbReference>
<feature type="domain" description="DUF7730" evidence="2">
    <location>
        <begin position="48"/>
        <end position="205"/>
    </location>
</feature>
<accession>A0A6A5S6Q5</accession>
<reference evidence="3" key="1">
    <citation type="journal article" date="2020" name="Stud. Mycol.">
        <title>101 Dothideomycetes genomes: a test case for predicting lifestyles and emergence of pathogens.</title>
        <authorList>
            <person name="Haridas S."/>
            <person name="Albert R."/>
            <person name="Binder M."/>
            <person name="Bloem J."/>
            <person name="Labutti K."/>
            <person name="Salamov A."/>
            <person name="Andreopoulos B."/>
            <person name="Baker S."/>
            <person name="Barry K."/>
            <person name="Bills G."/>
            <person name="Bluhm B."/>
            <person name="Cannon C."/>
            <person name="Castanera R."/>
            <person name="Culley D."/>
            <person name="Daum C."/>
            <person name="Ezra D."/>
            <person name="Gonzalez J."/>
            <person name="Henrissat B."/>
            <person name="Kuo A."/>
            <person name="Liang C."/>
            <person name="Lipzen A."/>
            <person name="Lutzoni F."/>
            <person name="Magnuson J."/>
            <person name="Mondo S."/>
            <person name="Nolan M."/>
            <person name="Ohm R."/>
            <person name="Pangilinan J."/>
            <person name="Park H.-J."/>
            <person name="Ramirez L."/>
            <person name="Alfaro M."/>
            <person name="Sun H."/>
            <person name="Tritt A."/>
            <person name="Yoshinaga Y."/>
            <person name="Zwiers L.-H."/>
            <person name="Turgeon B."/>
            <person name="Goodwin S."/>
            <person name="Spatafora J."/>
            <person name="Crous P."/>
            <person name="Grigoriev I."/>
        </authorList>
    </citation>
    <scope>NUCLEOTIDE SEQUENCE</scope>
    <source>
        <strain evidence="3">CBS 161.51</strain>
    </source>
</reference>
<keyword evidence="4" id="KW-1185">Reference proteome</keyword>
<name>A0A6A5S6Q5_9PLEO</name>
<dbReference type="Pfam" id="PF24864">
    <property type="entry name" value="DUF7730"/>
    <property type="match status" value="1"/>
</dbReference>
<feature type="region of interest" description="Disordered" evidence="1">
    <location>
        <begin position="1"/>
        <end position="42"/>
    </location>
</feature>
<proteinExistence type="predicted"/>
<evidence type="ECO:0000313" key="4">
    <source>
        <dbReference type="Proteomes" id="UP000800038"/>
    </source>
</evidence>
<evidence type="ECO:0000256" key="1">
    <source>
        <dbReference type="SAM" id="MobiDB-lite"/>
    </source>
</evidence>
<evidence type="ECO:0000313" key="3">
    <source>
        <dbReference type="EMBL" id="KAF1935792.1"/>
    </source>
</evidence>
<organism evidence="3 4">
    <name type="scientific">Clathrospora elynae</name>
    <dbReference type="NCBI Taxonomy" id="706981"/>
    <lineage>
        <taxon>Eukaryota</taxon>
        <taxon>Fungi</taxon>
        <taxon>Dikarya</taxon>
        <taxon>Ascomycota</taxon>
        <taxon>Pezizomycotina</taxon>
        <taxon>Dothideomycetes</taxon>
        <taxon>Pleosporomycetidae</taxon>
        <taxon>Pleosporales</taxon>
        <taxon>Diademaceae</taxon>
        <taxon>Clathrospora</taxon>
    </lineage>
</organism>
<dbReference type="EMBL" id="ML976234">
    <property type="protein sequence ID" value="KAF1935792.1"/>
    <property type="molecule type" value="Genomic_DNA"/>
</dbReference>
<dbReference type="InterPro" id="IPR056632">
    <property type="entry name" value="DUF7730"/>
</dbReference>
<protein>
    <recommendedName>
        <fullName evidence="2">DUF7730 domain-containing protein</fullName>
    </recommendedName>
</protein>
<dbReference type="PANTHER" id="PTHR38790">
    <property type="entry name" value="2EXR DOMAIN-CONTAINING PROTEIN-RELATED"/>
    <property type="match status" value="1"/>
</dbReference>
<dbReference type="OrthoDB" id="5413827at2759"/>
<dbReference type="AlphaFoldDB" id="A0A6A5S6Q5"/>
<evidence type="ECO:0000259" key="2">
    <source>
        <dbReference type="Pfam" id="PF24864"/>
    </source>
</evidence>
<gene>
    <name evidence="3" type="ORF">EJ02DRAFT_112786</name>
</gene>